<sequence>MRFNEGAYHRDDAPGMKMDHHFKQLMRLRISKPHGCAIPQALLEPTARKSPLFAYRVNDAQIAV</sequence>
<dbReference type="KEGG" id="cna:AB433_13445"/>
<dbReference type="Proteomes" id="UP000035287">
    <property type="component" value="Chromosome"/>
</dbReference>
<proteinExistence type="predicted"/>
<dbReference type="AlphaFoldDB" id="A0A0G3XK36"/>
<name>A0A0G3XK36_9SPHN</name>
<reference evidence="1 2" key="1">
    <citation type="submission" date="2015-06" db="EMBL/GenBank/DDBJ databases">
        <authorList>
            <person name="Zeng Y."/>
            <person name="Huang Y."/>
        </authorList>
    </citation>
    <scope>NUCLEOTIDE SEQUENCE [LARGE SCALE GENOMIC DNA]</scope>
    <source>
        <strain evidence="1 2">PQ-2</strain>
    </source>
</reference>
<organism evidence="1 2">
    <name type="scientific">Croceicoccus naphthovorans</name>
    <dbReference type="NCBI Taxonomy" id="1348774"/>
    <lineage>
        <taxon>Bacteria</taxon>
        <taxon>Pseudomonadati</taxon>
        <taxon>Pseudomonadota</taxon>
        <taxon>Alphaproteobacteria</taxon>
        <taxon>Sphingomonadales</taxon>
        <taxon>Erythrobacteraceae</taxon>
        <taxon>Croceicoccus</taxon>
    </lineage>
</organism>
<evidence type="ECO:0000313" key="1">
    <source>
        <dbReference type="EMBL" id="AKM10743.1"/>
    </source>
</evidence>
<evidence type="ECO:0000313" key="2">
    <source>
        <dbReference type="Proteomes" id="UP000035287"/>
    </source>
</evidence>
<dbReference type="PATRIC" id="fig|1348774.3.peg.2826"/>
<dbReference type="RefSeq" id="WP_047821672.1">
    <property type="nucleotide sequence ID" value="NZ_CP011770.1"/>
</dbReference>
<protein>
    <submittedName>
        <fullName evidence="1">Uncharacterized protein</fullName>
    </submittedName>
</protein>
<accession>A0A0G3XK36</accession>
<dbReference type="EMBL" id="CP011770">
    <property type="protein sequence ID" value="AKM10743.1"/>
    <property type="molecule type" value="Genomic_DNA"/>
</dbReference>
<keyword evidence="2" id="KW-1185">Reference proteome</keyword>
<gene>
    <name evidence="1" type="ORF">AB433_13445</name>
</gene>